<feature type="region of interest" description="Disordered" evidence="1">
    <location>
        <begin position="320"/>
        <end position="344"/>
    </location>
</feature>
<evidence type="ECO:0000313" key="3">
    <source>
        <dbReference type="Proteomes" id="UP001177023"/>
    </source>
</evidence>
<sequence>MGMPAGAWQPQPGGNGTPDEYNMKQIWQPDGHMEPPQPFGVGPPMHPMGPNGMIDGMVGEYMRPDGTWEIPGGPPMKQEEMWKQGPPHPGQHPQWVPNGRWNGPPGPPQMMRQPPPPPMGRPMPPMAGNGWPPGGMIPGMNGPPQGMAPWNGPPGGGGRGGMGQRGGRPGGGGGPNGRFVDLSIPPPIDIPYQGHMGMRGGPPPAGPQMWKDPAAMGMRNPQFTPDNQFQAQNVDFGSPYGQKPMSQGGMGQFIAGAPPPPENDSMVWHDPNGDLKKWQRDTGVNIWGDPDKAAQRPVKMWTVDEGQEEDYEAALQKCPVPRKTDLQSELDSPRSASAATTTAKRTIVSTGWGDLPDNDPNKTLSDDQLWAKENLGGNSASWDFPPTSQQFSSDANWSSALQAASPGGGHIENLAEKIRLAVDKGYLDFHNAASLKQLPPSVLTHINTLLNKLPELETVERDMGELVAVSKPDGQEIPTNSPKHFMNESQQMDYDRMVIQVTTLRIELSQQAKNIRRLLTESGINPVEQEFGSEPYYPFLDQNH</sequence>
<reference evidence="2" key="1">
    <citation type="submission" date="2023-06" db="EMBL/GenBank/DDBJ databases">
        <authorList>
            <person name="Delattre M."/>
        </authorList>
    </citation>
    <scope>NUCLEOTIDE SEQUENCE</scope>
    <source>
        <strain evidence="2">AF72</strain>
    </source>
</reference>
<evidence type="ECO:0000313" key="2">
    <source>
        <dbReference type="EMBL" id="CAJ0571705.1"/>
    </source>
</evidence>
<protein>
    <submittedName>
        <fullName evidence="2">Uncharacterized protein</fullName>
    </submittedName>
</protein>
<feature type="region of interest" description="Disordered" evidence="1">
    <location>
        <begin position="1"/>
        <end position="24"/>
    </location>
</feature>
<evidence type="ECO:0000256" key="1">
    <source>
        <dbReference type="SAM" id="MobiDB-lite"/>
    </source>
</evidence>
<comment type="caution">
    <text evidence="2">The sequence shown here is derived from an EMBL/GenBank/DDBJ whole genome shotgun (WGS) entry which is preliminary data.</text>
</comment>
<dbReference type="EMBL" id="CATQJA010002579">
    <property type="protein sequence ID" value="CAJ0571705.1"/>
    <property type="molecule type" value="Genomic_DNA"/>
</dbReference>
<gene>
    <name evidence="2" type="ORF">MSPICULIGERA_LOCUS10105</name>
</gene>
<name>A0AA36G0S5_9BILA</name>
<keyword evidence="3" id="KW-1185">Reference proteome</keyword>
<dbReference type="Proteomes" id="UP001177023">
    <property type="component" value="Unassembled WGS sequence"/>
</dbReference>
<feature type="region of interest" description="Disordered" evidence="1">
    <location>
        <begin position="152"/>
        <end position="177"/>
    </location>
</feature>
<feature type="compositionally biased region" description="Gly residues" evidence="1">
    <location>
        <begin position="153"/>
        <end position="176"/>
    </location>
</feature>
<feature type="non-terminal residue" evidence="2">
    <location>
        <position position="544"/>
    </location>
</feature>
<accession>A0AA36G0S5</accession>
<feature type="compositionally biased region" description="Low complexity" evidence="1">
    <location>
        <begin position="334"/>
        <end position="344"/>
    </location>
</feature>
<organism evidence="2 3">
    <name type="scientific">Mesorhabditis spiculigera</name>
    <dbReference type="NCBI Taxonomy" id="96644"/>
    <lineage>
        <taxon>Eukaryota</taxon>
        <taxon>Metazoa</taxon>
        <taxon>Ecdysozoa</taxon>
        <taxon>Nematoda</taxon>
        <taxon>Chromadorea</taxon>
        <taxon>Rhabditida</taxon>
        <taxon>Rhabditina</taxon>
        <taxon>Rhabditomorpha</taxon>
        <taxon>Rhabditoidea</taxon>
        <taxon>Rhabditidae</taxon>
        <taxon>Mesorhabditinae</taxon>
        <taxon>Mesorhabditis</taxon>
    </lineage>
</organism>
<proteinExistence type="predicted"/>
<dbReference type="AlphaFoldDB" id="A0AA36G0S5"/>